<protein>
    <recommendedName>
        <fullName evidence="10">DDT domain-containing protein</fullName>
    </recommendedName>
</protein>
<feature type="compositionally biased region" description="Basic and acidic residues" evidence="5">
    <location>
        <begin position="505"/>
        <end position="515"/>
    </location>
</feature>
<dbReference type="InterPro" id="IPR028942">
    <property type="entry name" value="WHIM1_dom"/>
</dbReference>
<dbReference type="PROSITE" id="PS51136">
    <property type="entry name" value="WAC"/>
    <property type="match status" value="1"/>
</dbReference>
<sequence length="696" mass="80454">MPLLKRKPFSLLEPPNDLELCEPVFQVRFTKEIFRDYREYLKRINLYRQRVWTCKVTGKTNLTYEEALVSERRAAEKVQMFPEEFVEPVLRTVQYSMLPLSDLIPKIKTDLQGRLVEGVQLQGKKDGYVHPCKIMKVLEDEANKSRYEVAWLTNDGKTDGTAVIGEEDLIRKKLPFGRQVLKSFIRESTCRSLPWVIHNNLASNYGIPTDPPEELKSKISFLNGCVISNKKRKQIEESQEGNDAKHKQDKLEKGKCDDSLGGHNDLRNGGYLYQSHIGGDEAIKYPIDDQLVLPGADDPVFTDRPPPSRDFSIPLDSVGNLLMVWDFCSSFGRLLCLWPFSLEDFEKAICHKDSNLALVVETHAALLRLLIKEQGEYFLVLQKKKRKPKVTLITWTEYLCDFIEMIGISDLTTQIPTIKRGHYGLLDPPIKLRILKELVHQVLTTDLVREKLDEYLEQRQALAASKRGEAVEGKKKREAKERPKAVSEDSGVVPEHSSNITEDGPGVRRNNDHGMENGNCIEKMSSDQSHPLQKSESGDQSGKVQEKSKKLEELERSKEERKEFLEREMEKRVIRCNPLGKDRDYNRYWFFRRDGRVFVESPDSKRWGYYTSKEELDMLIGSLNLKGERERTLKRQLEKFYARICKELQKRSKEVAQRIALEEGLVRRSSRIRAPPKDNPGLAFLKYSNKWKALMC</sequence>
<dbReference type="InterPro" id="IPR018501">
    <property type="entry name" value="DDT_dom"/>
</dbReference>
<evidence type="ECO:0000256" key="3">
    <source>
        <dbReference type="ARBA" id="ARBA00023242"/>
    </source>
</evidence>
<dbReference type="Pfam" id="PF02791">
    <property type="entry name" value="DDT"/>
    <property type="match status" value="1"/>
</dbReference>
<evidence type="ECO:0000313" key="9">
    <source>
        <dbReference type="Proteomes" id="UP001153076"/>
    </source>
</evidence>
<dbReference type="Pfam" id="PF15613">
    <property type="entry name" value="WSD"/>
    <property type="match status" value="1"/>
</dbReference>
<dbReference type="PROSITE" id="PS50827">
    <property type="entry name" value="DDT"/>
    <property type="match status" value="1"/>
</dbReference>
<dbReference type="PANTHER" id="PTHR15546">
    <property type="entry name" value="BROMODOMAIN ADJACENT TO ZINC FINGER DOMAIN, 2A"/>
    <property type="match status" value="1"/>
</dbReference>
<evidence type="ECO:0000259" key="6">
    <source>
        <dbReference type="PROSITE" id="PS50827"/>
    </source>
</evidence>
<dbReference type="InterPro" id="IPR053271">
    <property type="entry name" value="DDT_domain"/>
</dbReference>
<feature type="region of interest" description="Disordered" evidence="5">
    <location>
        <begin position="466"/>
        <end position="562"/>
    </location>
</feature>
<dbReference type="PANTHER" id="PTHR15546:SF2">
    <property type="entry name" value="DDT DOMAIN-CONTAINING PROTEIN DDB_G0282237"/>
    <property type="match status" value="1"/>
</dbReference>
<name>A0A9Q1KII4_9CARY</name>
<dbReference type="Proteomes" id="UP001153076">
    <property type="component" value="Unassembled WGS sequence"/>
</dbReference>
<feature type="compositionally biased region" description="Basic and acidic residues" evidence="5">
    <location>
        <begin position="544"/>
        <end position="562"/>
    </location>
</feature>
<evidence type="ECO:0008006" key="10">
    <source>
        <dbReference type="Google" id="ProtNLM"/>
    </source>
</evidence>
<accession>A0A9Q1KII4</accession>
<comment type="caution">
    <text evidence="8">The sequence shown here is derived from an EMBL/GenBank/DDBJ whole genome shotgun (WGS) entry which is preliminary data.</text>
</comment>
<feature type="region of interest" description="Disordered" evidence="5">
    <location>
        <begin position="233"/>
        <end position="261"/>
    </location>
</feature>
<dbReference type="InterPro" id="IPR028941">
    <property type="entry name" value="WHIM2_dom"/>
</dbReference>
<dbReference type="SMART" id="SM00571">
    <property type="entry name" value="DDT"/>
    <property type="match status" value="1"/>
</dbReference>
<dbReference type="InterPro" id="IPR013136">
    <property type="entry name" value="WSTF_Acf1_Cbp146"/>
</dbReference>
<proteinExistence type="predicted"/>
<keyword evidence="2" id="KW-0175">Coiled coil</keyword>
<feature type="compositionally biased region" description="Basic and acidic residues" evidence="5">
    <location>
        <begin position="466"/>
        <end position="487"/>
    </location>
</feature>
<dbReference type="Pfam" id="PF15612">
    <property type="entry name" value="WHIM1"/>
    <property type="match status" value="1"/>
</dbReference>
<evidence type="ECO:0000256" key="1">
    <source>
        <dbReference type="ARBA" id="ARBA00004123"/>
    </source>
</evidence>
<evidence type="ECO:0000313" key="8">
    <source>
        <dbReference type="EMBL" id="KAJ8444154.1"/>
    </source>
</evidence>
<dbReference type="Pfam" id="PF10537">
    <property type="entry name" value="WAC_Acf1_DNA_bd"/>
    <property type="match status" value="1"/>
</dbReference>
<dbReference type="AlphaFoldDB" id="A0A9Q1KII4"/>
<evidence type="ECO:0000256" key="5">
    <source>
        <dbReference type="SAM" id="MobiDB-lite"/>
    </source>
</evidence>
<dbReference type="GO" id="GO:0000785">
    <property type="term" value="C:chromatin"/>
    <property type="evidence" value="ECO:0007669"/>
    <property type="project" value="UniProtKB-ARBA"/>
</dbReference>
<gene>
    <name evidence="8" type="ORF">Cgig2_030974</name>
</gene>
<keyword evidence="9" id="KW-1185">Reference proteome</keyword>
<feature type="domain" description="DDT" evidence="6">
    <location>
        <begin position="315"/>
        <end position="376"/>
    </location>
</feature>
<reference evidence="8" key="1">
    <citation type="submission" date="2022-04" db="EMBL/GenBank/DDBJ databases">
        <title>Carnegiea gigantea Genome sequencing and assembly v2.</title>
        <authorList>
            <person name="Copetti D."/>
            <person name="Sanderson M.J."/>
            <person name="Burquez A."/>
            <person name="Wojciechowski M.F."/>
        </authorList>
    </citation>
    <scope>NUCLEOTIDE SEQUENCE</scope>
    <source>
        <strain evidence="8">SGP5-SGP5p</strain>
        <tissue evidence="8">Aerial part</tissue>
    </source>
</reference>
<dbReference type="OrthoDB" id="332390at2759"/>
<feature type="compositionally biased region" description="Basic and acidic residues" evidence="5">
    <location>
        <begin position="242"/>
        <end position="261"/>
    </location>
</feature>
<evidence type="ECO:0000256" key="2">
    <source>
        <dbReference type="ARBA" id="ARBA00023054"/>
    </source>
</evidence>
<feature type="domain" description="WAC" evidence="7">
    <location>
        <begin position="22"/>
        <end position="127"/>
    </location>
</feature>
<dbReference type="GO" id="GO:0005634">
    <property type="term" value="C:nucleus"/>
    <property type="evidence" value="ECO:0007669"/>
    <property type="project" value="UniProtKB-SubCell"/>
</dbReference>
<dbReference type="EMBL" id="JAKOGI010000104">
    <property type="protein sequence ID" value="KAJ8444154.1"/>
    <property type="molecule type" value="Genomic_DNA"/>
</dbReference>
<evidence type="ECO:0000256" key="4">
    <source>
        <dbReference type="PROSITE-ProRule" id="PRU00475"/>
    </source>
</evidence>
<feature type="compositionally biased region" description="Polar residues" evidence="5">
    <location>
        <begin position="526"/>
        <end position="543"/>
    </location>
</feature>
<keyword evidence="3 4" id="KW-0539">Nucleus</keyword>
<organism evidence="8 9">
    <name type="scientific">Carnegiea gigantea</name>
    <dbReference type="NCBI Taxonomy" id="171969"/>
    <lineage>
        <taxon>Eukaryota</taxon>
        <taxon>Viridiplantae</taxon>
        <taxon>Streptophyta</taxon>
        <taxon>Embryophyta</taxon>
        <taxon>Tracheophyta</taxon>
        <taxon>Spermatophyta</taxon>
        <taxon>Magnoliopsida</taxon>
        <taxon>eudicotyledons</taxon>
        <taxon>Gunneridae</taxon>
        <taxon>Pentapetalae</taxon>
        <taxon>Caryophyllales</taxon>
        <taxon>Cactineae</taxon>
        <taxon>Cactaceae</taxon>
        <taxon>Cactoideae</taxon>
        <taxon>Echinocereeae</taxon>
        <taxon>Carnegiea</taxon>
    </lineage>
</organism>
<comment type="subcellular location">
    <subcellularLocation>
        <location evidence="1 4">Nucleus</location>
    </subcellularLocation>
</comment>
<evidence type="ECO:0000259" key="7">
    <source>
        <dbReference type="PROSITE" id="PS51136"/>
    </source>
</evidence>